<feature type="transmembrane region" description="Helical" evidence="1">
    <location>
        <begin position="21"/>
        <end position="46"/>
    </location>
</feature>
<dbReference type="EMBL" id="JBHOMY010000120">
    <property type="protein sequence ID" value="MFC1460073.1"/>
    <property type="molecule type" value="Genomic_DNA"/>
</dbReference>
<dbReference type="PANTHER" id="PTHR30336">
    <property type="entry name" value="INNER MEMBRANE PROTEIN, PROBABLE PERMEASE"/>
    <property type="match status" value="1"/>
</dbReference>
<comment type="caution">
    <text evidence="3">The sequence shown here is derived from an EMBL/GenBank/DDBJ whole genome shotgun (WGS) entry which is preliminary data.</text>
</comment>
<keyword evidence="1" id="KW-0812">Transmembrane</keyword>
<keyword evidence="4" id="KW-1185">Reference proteome</keyword>
<evidence type="ECO:0000313" key="4">
    <source>
        <dbReference type="Proteomes" id="UP001593940"/>
    </source>
</evidence>
<accession>A0ABV6YFM8</accession>
<dbReference type="Gene3D" id="3.40.50.620">
    <property type="entry name" value="HUPs"/>
    <property type="match status" value="1"/>
</dbReference>
<evidence type="ECO:0000313" key="3">
    <source>
        <dbReference type="EMBL" id="MFC1460073.1"/>
    </source>
</evidence>
<evidence type="ECO:0000256" key="1">
    <source>
        <dbReference type="SAM" id="Phobius"/>
    </source>
</evidence>
<feature type="domain" description="DUF218" evidence="2">
    <location>
        <begin position="95"/>
        <end position="261"/>
    </location>
</feature>
<dbReference type="Proteomes" id="UP001593940">
    <property type="component" value="Unassembled WGS sequence"/>
</dbReference>
<protein>
    <submittedName>
        <fullName evidence="3">YdcF family protein</fullName>
    </submittedName>
</protein>
<evidence type="ECO:0000259" key="2">
    <source>
        <dbReference type="Pfam" id="PF02698"/>
    </source>
</evidence>
<dbReference type="PANTHER" id="PTHR30336:SF4">
    <property type="entry name" value="ENVELOPE BIOGENESIS FACTOR ELYC"/>
    <property type="match status" value="1"/>
</dbReference>
<dbReference type="Pfam" id="PF02698">
    <property type="entry name" value="DUF218"/>
    <property type="match status" value="1"/>
</dbReference>
<feature type="transmembrane region" description="Helical" evidence="1">
    <location>
        <begin position="52"/>
        <end position="78"/>
    </location>
</feature>
<reference evidence="3 4" key="1">
    <citation type="submission" date="2024-09" db="EMBL/GenBank/DDBJ databases">
        <title>Nodulacao em especies de Leguminosae Basais da Amazonia e Caracterizacao dos Rizobios e Bacterias Associadas aos Nodulos.</title>
        <authorList>
            <person name="Jambeiro I.C.A."/>
            <person name="Lopes I.S."/>
            <person name="Aguiar E.R.G.R."/>
            <person name="Santos A.F.J."/>
            <person name="Dos Santos J.M.F."/>
            <person name="Gross E."/>
        </authorList>
    </citation>
    <scope>NUCLEOTIDE SEQUENCE [LARGE SCALE GENOMIC DNA]</scope>
    <source>
        <strain evidence="3 4">BRUESC1165</strain>
    </source>
</reference>
<dbReference type="InterPro" id="IPR051599">
    <property type="entry name" value="Cell_Envelope_Assoc"/>
</dbReference>
<gene>
    <name evidence="3" type="ORF">ACETIH_25885</name>
</gene>
<proteinExistence type="predicted"/>
<dbReference type="CDD" id="cd06259">
    <property type="entry name" value="YdcF-like"/>
    <property type="match status" value="1"/>
</dbReference>
<name>A0ABV6YFM8_9HYPH</name>
<dbReference type="InterPro" id="IPR003848">
    <property type="entry name" value="DUF218"/>
</dbReference>
<keyword evidence="1" id="KW-1133">Transmembrane helix</keyword>
<keyword evidence="1" id="KW-0472">Membrane</keyword>
<sequence length="289" mass="31528">MNGNTGSLKKQGRRVFYYVSKIAWFFTTPSNLLLSLILLGLVLSLFKRLRHLGIWLSLVFTLATIALGLLPLASYILLPLEERFPAFRDDGEPVDGIILLGGAVEASDSKTRGQIVSNESAERVLDTIQLAHRYPAARILISGGGGTVFGDGAAEAPIIAAYFKTIGIDPSRILIEDRSRTTAENAVYSQELAKPREGERWLLVTSAWHMPRAVGVFEKVGFLVTPYPVDFRTSGGSRTHLPFAFVSEGLRRLDIGTKEWAGLIAYYTSGRTARLFPGPQDSAGGSASR</sequence>
<dbReference type="InterPro" id="IPR014729">
    <property type="entry name" value="Rossmann-like_a/b/a_fold"/>
</dbReference>
<organism evidence="3 4">
    <name type="scientific">Microvirga arabica</name>
    <dbReference type="NCBI Taxonomy" id="1128671"/>
    <lineage>
        <taxon>Bacteria</taxon>
        <taxon>Pseudomonadati</taxon>
        <taxon>Pseudomonadota</taxon>
        <taxon>Alphaproteobacteria</taxon>
        <taxon>Hyphomicrobiales</taxon>
        <taxon>Methylobacteriaceae</taxon>
        <taxon>Microvirga</taxon>
    </lineage>
</organism>